<dbReference type="InterPro" id="IPR001138">
    <property type="entry name" value="Zn2Cys6_DnaBD"/>
</dbReference>
<dbReference type="Gene3D" id="4.10.240.10">
    <property type="entry name" value="Zn(2)-C6 fungal-type DNA-binding domain"/>
    <property type="match status" value="1"/>
</dbReference>
<evidence type="ECO:0000256" key="1">
    <source>
        <dbReference type="ARBA" id="ARBA00022723"/>
    </source>
</evidence>
<feature type="region of interest" description="Disordered" evidence="6">
    <location>
        <begin position="52"/>
        <end position="75"/>
    </location>
</feature>
<evidence type="ECO:0000259" key="7">
    <source>
        <dbReference type="PROSITE" id="PS50048"/>
    </source>
</evidence>
<evidence type="ECO:0000256" key="2">
    <source>
        <dbReference type="ARBA" id="ARBA00023015"/>
    </source>
</evidence>
<dbReference type="CDD" id="cd00067">
    <property type="entry name" value="GAL4"/>
    <property type="match status" value="1"/>
</dbReference>
<dbReference type="InterPro" id="IPR007219">
    <property type="entry name" value="XnlR_reg_dom"/>
</dbReference>
<sequence>MTRRRAVNVCSACHKRKTRCDLDTTQAPCSRCSELGEICVLRTRKAYSARGRRVGRSITSSSDEEHSATHGRSSVPHIDQAQIVAAAITQPGRQAVPLFVGEGGYGDILDATGKVDHRHFVVPGEAEKPLAPEDLAFLRVKGCFALPAESGELIKAYFQYVHPSFPVLDGPSFLQEYASSGLNKINLLLIWSMFSISASYLPIQSRRATKKVCVQRAKLLFDLTHESDKIVLIQSALLLSFWFIDAEDIKQSWYWSGIAFGIAQTLGLHRALDVGLPQSSMREQILWRNIWRCCMFRDVWLSYGMGRPLRINATNCTRSELPFSENHVQGIAFDGVDLYTPAEATGFMKMWQVLVGVGTTLRAILSLGQNRSSAQTKSSGIQICPQSDWEQTPLLTIVSRQLRLHQNAALSALYRSSDDREKLGAVAADTTSVIYACLDDGTTDYVAPTTIPLVVPAMLVQLKMLKSTELKLRKQGESTLELYFRFLTAIEDNYTAASTMKRLFAAAQNFIFRSDSGTIHEDQLASIPSPLVSFLSSQQLEYDHFQGFDN</sequence>
<keyword evidence="4" id="KW-0804">Transcription</keyword>
<keyword evidence="5" id="KW-0539">Nucleus</keyword>
<keyword evidence="3" id="KW-0238">DNA-binding</keyword>
<dbReference type="Proteomes" id="UP000606974">
    <property type="component" value="Unassembled WGS sequence"/>
</dbReference>
<reference evidence="8" key="1">
    <citation type="submission" date="2020-02" db="EMBL/GenBank/DDBJ databases">
        <authorList>
            <person name="Palmer J.M."/>
        </authorList>
    </citation>
    <scope>NUCLEOTIDE SEQUENCE</scope>
    <source>
        <strain evidence="8">EPUS1.4</strain>
        <tissue evidence="8">Thallus</tissue>
    </source>
</reference>
<evidence type="ECO:0000256" key="3">
    <source>
        <dbReference type="ARBA" id="ARBA00023125"/>
    </source>
</evidence>
<feature type="domain" description="Zn(2)-C6 fungal-type" evidence="7">
    <location>
        <begin position="9"/>
        <end position="41"/>
    </location>
</feature>
<evidence type="ECO:0000256" key="6">
    <source>
        <dbReference type="SAM" id="MobiDB-lite"/>
    </source>
</evidence>
<dbReference type="Pfam" id="PF04082">
    <property type="entry name" value="Fungal_trans"/>
    <property type="match status" value="1"/>
</dbReference>
<dbReference type="SMART" id="SM00906">
    <property type="entry name" value="Fungal_trans"/>
    <property type="match status" value="1"/>
</dbReference>
<evidence type="ECO:0000313" key="8">
    <source>
        <dbReference type="EMBL" id="KAF7508110.1"/>
    </source>
</evidence>
<name>A0A8H7AFG6_9EURO</name>
<evidence type="ECO:0000313" key="9">
    <source>
        <dbReference type="Proteomes" id="UP000606974"/>
    </source>
</evidence>
<dbReference type="OrthoDB" id="4136943at2759"/>
<evidence type="ECO:0000256" key="4">
    <source>
        <dbReference type="ARBA" id="ARBA00023163"/>
    </source>
</evidence>
<dbReference type="AlphaFoldDB" id="A0A8H7AFG6"/>
<dbReference type="InterPro" id="IPR036864">
    <property type="entry name" value="Zn2-C6_fun-type_DNA-bd_sf"/>
</dbReference>
<dbReference type="SUPFAM" id="SSF57701">
    <property type="entry name" value="Zn2/Cys6 DNA-binding domain"/>
    <property type="match status" value="1"/>
</dbReference>
<dbReference type="CDD" id="cd12148">
    <property type="entry name" value="fungal_TF_MHR"/>
    <property type="match status" value="1"/>
</dbReference>
<organism evidence="8 9">
    <name type="scientific">Endocarpon pusillum</name>
    <dbReference type="NCBI Taxonomy" id="364733"/>
    <lineage>
        <taxon>Eukaryota</taxon>
        <taxon>Fungi</taxon>
        <taxon>Dikarya</taxon>
        <taxon>Ascomycota</taxon>
        <taxon>Pezizomycotina</taxon>
        <taxon>Eurotiomycetes</taxon>
        <taxon>Chaetothyriomycetidae</taxon>
        <taxon>Verrucariales</taxon>
        <taxon>Verrucariaceae</taxon>
        <taxon>Endocarpon</taxon>
    </lineage>
</organism>
<dbReference type="PROSITE" id="PS00463">
    <property type="entry name" value="ZN2_CY6_FUNGAL_1"/>
    <property type="match status" value="1"/>
</dbReference>
<protein>
    <recommendedName>
        <fullName evidence="7">Zn(2)-C6 fungal-type domain-containing protein</fullName>
    </recommendedName>
</protein>
<dbReference type="Pfam" id="PF00172">
    <property type="entry name" value="Zn_clus"/>
    <property type="match status" value="1"/>
</dbReference>
<dbReference type="InterPro" id="IPR052761">
    <property type="entry name" value="Fungal_Detox/Toxin_TFs"/>
</dbReference>
<dbReference type="EMBL" id="JAACFV010000058">
    <property type="protein sequence ID" value="KAF7508110.1"/>
    <property type="molecule type" value="Genomic_DNA"/>
</dbReference>
<gene>
    <name evidence="8" type="ORF">GJ744_009551</name>
</gene>
<dbReference type="GO" id="GO:0006351">
    <property type="term" value="P:DNA-templated transcription"/>
    <property type="evidence" value="ECO:0007669"/>
    <property type="project" value="InterPro"/>
</dbReference>
<proteinExistence type="predicted"/>
<dbReference type="PANTHER" id="PTHR47425:SF3">
    <property type="entry name" value="ZN(II)2CYS6 TRANSCRIPTION FACTOR (EUROFUNG)"/>
    <property type="match status" value="1"/>
</dbReference>
<keyword evidence="9" id="KW-1185">Reference proteome</keyword>
<evidence type="ECO:0000256" key="5">
    <source>
        <dbReference type="ARBA" id="ARBA00023242"/>
    </source>
</evidence>
<dbReference type="SMART" id="SM00066">
    <property type="entry name" value="GAL4"/>
    <property type="match status" value="1"/>
</dbReference>
<keyword evidence="1" id="KW-0479">Metal-binding</keyword>
<keyword evidence="2" id="KW-0805">Transcription regulation</keyword>
<dbReference type="GO" id="GO:0008270">
    <property type="term" value="F:zinc ion binding"/>
    <property type="evidence" value="ECO:0007669"/>
    <property type="project" value="InterPro"/>
</dbReference>
<dbReference type="PANTHER" id="PTHR47425">
    <property type="entry name" value="FARB-RELATED"/>
    <property type="match status" value="1"/>
</dbReference>
<dbReference type="GO" id="GO:0003677">
    <property type="term" value="F:DNA binding"/>
    <property type="evidence" value="ECO:0007669"/>
    <property type="project" value="UniProtKB-KW"/>
</dbReference>
<dbReference type="PROSITE" id="PS50048">
    <property type="entry name" value="ZN2_CY6_FUNGAL_2"/>
    <property type="match status" value="1"/>
</dbReference>
<accession>A0A8H7AFG6</accession>
<dbReference type="GO" id="GO:0000981">
    <property type="term" value="F:DNA-binding transcription factor activity, RNA polymerase II-specific"/>
    <property type="evidence" value="ECO:0007669"/>
    <property type="project" value="InterPro"/>
</dbReference>
<comment type="caution">
    <text evidence="8">The sequence shown here is derived from an EMBL/GenBank/DDBJ whole genome shotgun (WGS) entry which is preliminary data.</text>
</comment>